<feature type="transmembrane region" description="Helical" evidence="8">
    <location>
        <begin position="303"/>
        <end position="323"/>
    </location>
</feature>
<feature type="transmembrane region" description="Helical" evidence="8">
    <location>
        <begin position="198"/>
        <end position="216"/>
    </location>
</feature>
<evidence type="ECO:0000256" key="2">
    <source>
        <dbReference type="ARBA" id="ARBA00009045"/>
    </source>
</evidence>
<gene>
    <name evidence="10" type="ORF">JFN93_09770</name>
</gene>
<evidence type="ECO:0000256" key="7">
    <source>
        <dbReference type="SAM" id="MobiDB-lite"/>
    </source>
</evidence>
<feature type="compositionally biased region" description="Pro residues" evidence="7">
    <location>
        <begin position="26"/>
        <end position="37"/>
    </location>
</feature>
<feature type="domain" description="Peptidase S54 rhomboid" evidence="9">
    <location>
        <begin position="183"/>
        <end position="318"/>
    </location>
</feature>
<feature type="transmembrane region" description="Helical" evidence="8">
    <location>
        <begin position="134"/>
        <end position="154"/>
    </location>
</feature>
<feature type="transmembrane region" description="Helical" evidence="8">
    <location>
        <begin position="250"/>
        <end position="269"/>
    </location>
</feature>
<evidence type="ECO:0000256" key="4">
    <source>
        <dbReference type="ARBA" id="ARBA00022801"/>
    </source>
</evidence>
<dbReference type="Pfam" id="PF01694">
    <property type="entry name" value="Rhomboid"/>
    <property type="match status" value="1"/>
</dbReference>
<sequence>MTGIRRRNPESRRYGITLVTEEHPEIPPPAEPRPPAEPVDAGPEDAPVPETEYWFPIDPFQIDGVASGRLSERQARLWALVLESRYYKSQVIPGQWGWQVLVPAPDLDAAQKELRQFVEENRFWPPPPPVEKPMLNNTLAAVCVLFLLATFHNITQLDLSVPGGASIDWVDIGNAHASLILRGEWWRLVTALTLHADWLHLLSNLAFGGIFVIYLCRELGGGLAWSLLIASGALGNLANAYVQLPSHSSVGSSTAVFGAVGILGAMNLIRYRHHLQRRWPMPIAAALSLLALMGTEGKNTDLGAHLFGFAAGAGLGLVTEFVVARYGRPGRITNALLSLASGAVVVLSWWLAVHSMDN</sequence>
<dbReference type="Proteomes" id="UP000636888">
    <property type="component" value="Unassembled WGS sequence"/>
</dbReference>
<name>A0A8J7JKN5_9BACT</name>
<comment type="caution">
    <text evidence="10">The sequence shown here is derived from an EMBL/GenBank/DDBJ whole genome shotgun (WGS) entry which is preliminary data.</text>
</comment>
<keyword evidence="6 8" id="KW-0472">Membrane</keyword>
<comment type="subcellular location">
    <subcellularLocation>
        <location evidence="1">Membrane</location>
        <topology evidence="1">Multi-pass membrane protein</topology>
    </subcellularLocation>
</comment>
<feature type="transmembrane region" description="Helical" evidence="8">
    <location>
        <begin position="223"/>
        <end position="244"/>
    </location>
</feature>
<evidence type="ECO:0000256" key="3">
    <source>
        <dbReference type="ARBA" id="ARBA00022692"/>
    </source>
</evidence>
<organism evidence="10 11">
    <name type="scientific">Geomesophilobacter sediminis</name>
    <dbReference type="NCBI Taxonomy" id="2798584"/>
    <lineage>
        <taxon>Bacteria</taxon>
        <taxon>Pseudomonadati</taxon>
        <taxon>Thermodesulfobacteriota</taxon>
        <taxon>Desulfuromonadia</taxon>
        <taxon>Geobacterales</taxon>
        <taxon>Geobacteraceae</taxon>
        <taxon>Geomesophilobacter</taxon>
    </lineage>
</organism>
<dbReference type="EMBL" id="JAEMHM010000007">
    <property type="protein sequence ID" value="MBJ6724995.1"/>
    <property type="molecule type" value="Genomic_DNA"/>
</dbReference>
<feature type="transmembrane region" description="Helical" evidence="8">
    <location>
        <begin position="335"/>
        <end position="352"/>
    </location>
</feature>
<keyword evidence="11" id="KW-1185">Reference proteome</keyword>
<dbReference type="SUPFAM" id="SSF144091">
    <property type="entry name" value="Rhomboid-like"/>
    <property type="match status" value="1"/>
</dbReference>
<dbReference type="InterPro" id="IPR022764">
    <property type="entry name" value="Peptidase_S54_rhomboid_dom"/>
</dbReference>
<comment type="similarity">
    <text evidence="2">Belongs to the peptidase S54 family.</text>
</comment>
<keyword evidence="5 8" id="KW-1133">Transmembrane helix</keyword>
<accession>A0A8J7JKN5</accession>
<evidence type="ECO:0000256" key="8">
    <source>
        <dbReference type="SAM" id="Phobius"/>
    </source>
</evidence>
<dbReference type="GO" id="GO:0006508">
    <property type="term" value="P:proteolysis"/>
    <property type="evidence" value="ECO:0007669"/>
    <property type="project" value="UniProtKB-KW"/>
</dbReference>
<dbReference type="InterPro" id="IPR035952">
    <property type="entry name" value="Rhomboid-like_sf"/>
</dbReference>
<dbReference type="AlphaFoldDB" id="A0A8J7JKN5"/>
<dbReference type="RefSeq" id="WP_199383889.1">
    <property type="nucleotide sequence ID" value="NZ_JAEMHM010000007.1"/>
</dbReference>
<evidence type="ECO:0000313" key="10">
    <source>
        <dbReference type="EMBL" id="MBJ6724995.1"/>
    </source>
</evidence>
<protein>
    <submittedName>
        <fullName evidence="10">Rhomboid family intramembrane serine protease</fullName>
    </submittedName>
</protein>
<dbReference type="PANTHER" id="PTHR43731">
    <property type="entry name" value="RHOMBOID PROTEASE"/>
    <property type="match status" value="1"/>
</dbReference>
<reference evidence="10" key="1">
    <citation type="submission" date="2020-12" db="EMBL/GenBank/DDBJ databases">
        <title>Geomonas sp. Red875, isolated from river sediment.</title>
        <authorList>
            <person name="Xu Z."/>
            <person name="Zhang Z."/>
            <person name="Masuda Y."/>
            <person name="Itoh H."/>
            <person name="Senoo K."/>
        </authorList>
    </citation>
    <scope>NUCLEOTIDE SEQUENCE</scope>
    <source>
        <strain evidence="10">Red875</strain>
    </source>
</reference>
<dbReference type="GO" id="GO:0016020">
    <property type="term" value="C:membrane"/>
    <property type="evidence" value="ECO:0007669"/>
    <property type="project" value="UniProtKB-SubCell"/>
</dbReference>
<proteinExistence type="inferred from homology"/>
<dbReference type="Gene3D" id="1.20.1540.10">
    <property type="entry name" value="Rhomboid-like"/>
    <property type="match status" value="1"/>
</dbReference>
<evidence type="ECO:0000313" key="11">
    <source>
        <dbReference type="Proteomes" id="UP000636888"/>
    </source>
</evidence>
<dbReference type="PANTHER" id="PTHR43731:SF14">
    <property type="entry name" value="PRESENILIN-ASSOCIATED RHOMBOID-LIKE PROTEIN, MITOCHONDRIAL"/>
    <property type="match status" value="1"/>
</dbReference>
<evidence type="ECO:0000259" key="9">
    <source>
        <dbReference type="Pfam" id="PF01694"/>
    </source>
</evidence>
<dbReference type="InterPro" id="IPR050925">
    <property type="entry name" value="Rhomboid_protease_S54"/>
</dbReference>
<evidence type="ECO:0000256" key="5">
    <source>
        <dbReference type="ARBA" id="ARBA00022989"/>
    </source>
</evidence>
<keyword evidence="4" id="KW-0378">Hydrolase</keyword>
<evidence type="ECO:0000256" key="1">
    <source>
        <dbReference type="ARBA" id="ARBA00004141"/>
    </source>
</evidence>
<evidence type="ECO:0000256" key="6">
    <source>
        <dbReference type="ARBA" id="ARBA00023136"/>
    </source>
</evidence>
<feature type="region of interest" description="Disordered" evidence="7">
    <location>
        <begin position="1"/>
        <end position="48"/>
    </location>
</feature>
<keyword evidence="3 8" id="KW-0812">Transmembrane</keyword>
<dbReference type="GO" id="GO:0004252">
    <property type="term" value="F:serine-type endopeptidase activity"/>
    <property type="evidence" value="ECO:0007669"/>
    <property type="project" value="InterPro"/>
</dbReference>
<keyword evidence="10" id="KW-0645">Protease</keyword>
<feature type="transmembrane region" description="Helical" evidence="8">
    <location>
        <begin position="281"/>
        <end position="297"/>
    </location>
</feature>